<dbReference type="SUPFAM" id="SSF55729">
    <property type="entry name" value="Acyl-CoA N-acyltransferases (Nat)"/>
    <property type="match status" value="1"/>
</dbReference>
<dbReference type="Pfam" id="PF13673">
    <property type="entry name" value="Acetyltransf_10"/>
    <property type="match status" value="1"/>
</dbReference>
<name>A0ABR6S0L0_9ENTR</name>
<feature type="domain" description="N-acetyltransferase" evidence="3">
    <location>
        <begin position="1"/>
        <end position="156"/>
    </location>
</feature>
<dbReference type="EMBL" id="JABBJF010000042">
    <property type="protein sequence ID" value="MBC1188921.1"/>
    <property type="molecule type" value="Genomic_DNA"/>
</dbReference>
<dbReference type="PROSITE" id="PS51186">
    <property type="entry name" value="GNAT"/>
    <property type="match status" value="1"/>
</dbReference>
<reference evidence="4 5" key="1">
    <citation type="submission" date="2020-04" db="EMBL/GenBank/DDBJ databases">
        <title>The draft genome of Kluyvera sichuanensis strain SCKS090646.</title>
        <authorList>
            <person name="Wei L."/>
            <person name="Liu L."/>
            <person name="Feng Y."/>
            <person name="Zong Z."/>
        </authorList>
    </citation>
    <scope>NUCLEOTIDE SEQUENCE [LARGE SCALE GENOMIC DNA]</scope>
    <source>
        <strain evidence="4 5">090646</strain>
    </source>
</reference>
<keyword evidence="1" id="KW-0808">Transferase</keyword>
<dbReference type="InterPro" id="IPR016181">
    <property type="entry name" value="Acyl_CoA_acyltransferase"/>
</dbReference>
<evidence type="ECO:0000256" key="1">
    <source>
        <dbReference type="ARBA" id="ARBA00022679"/>
    </source>
</evidence>
<dbReference type="CDD" id="cd04301">
    <property type="entry name" value="NAT_SF"/>
    <property type="match status" value="1"/>
</dbReference>
<evidence type="ECO:0000313" key="4">
    <source>
        <dbReference type="EMBL" id="MBC1188921.1"/>
    </source>
</evidence>
<gene>
    <name evidence="4" type="ORF">HII27_25005</name>
</gene>
<proteinExistence type="predicted"/>
<dbReference type="PANTHER" id="PTHR43877:SF2">
    <property type="entry name" value="AMINOALKYLPHOSPHONATE N-ACETYLTRANSFERASE-RELATED"/>
    <property type="match status" value="1"/>
</dbReference>
<dbReference type="GeneID" id="98387911"/>
<dbReference type="Gene3D" id="3.40.630.30">
    <property type="match status" value="1"/>
</dbReference>
<dbReference type="PANTHER" id="PTHR43877">
    <property type="entry name" value="AMINOALKYLPHOSPHONATE N-ACETYLTRANSFERASE-RELATED-RELATED"/>
    <property type="match status" value="1"/>
</dbReference>
<keyword evidence="5" id="KW-1185">Reference proteome</keyword>
<dbReference type="InterPro" id="IPR000182">
    <property type="entry name" value="GNAT_dom"/>
</dbReference>
<dbReference type="InterPro" id="IPR050832">
    <property type="entry name" value="Bact_Acetyltransf"/>
</dbReference>
<evidence type="ECO:0000259" key="3">
    <source>
        <dbReference type="PROSITE" id="PS51186"/>
    </source>
</evidence>
<evidence type="ECO:0000313" key="5">
    <source>
        <dbReference type="Proteomes" id="UP000607331"/>
    </source>
</evidence>
<accession>A0ABR6S0L0</accession>
<organism evidence="4 5">
    <name type="scientific">Kluyvera sichuanensis</name>
    <dbReference type="NCBI Taxonomy" id="2725494"/>
    <lineage>
        <taxon>Bacteria</taxon>
        <taxon>Pseudomonadati</taxon>
        <taxon>Pseudomonadota</taxon>
        <taxon>Gammaproteobacteria</taxon>
        <taxon>Enterobacterales</taxon>
        <taxon>Enterobacteriaceae</taxon>
        <taxon>Kluyvera</taxon>
    </lineage>
</organism>
<sequence>MQIRQATPQEAERCWDIRNQAIRAGCTSSYDATVIDAWTPDNMPEQYRQEIVNYPFFVAVDDSDRPVATGYLDLTSGSVEAIFTLPEYTGKGLAGSIMNAIKREARARGFQTITLSSTPNAQGFYETQGFTVVKESVHFSASANAQLRCIDMMLKL</sequence>
<dbReference type="RefSeq" id="WP_185669984.1">
    <property type="nucleotide sequence ID" value="NZ_CP162271.1"/>
</dbReference>
<comment type="caution">
    <text evidence="4">The sequence shown here is derived from an EMBL/GenBank/DDBJ whole genome shotgun (WGS) entry which is preliminary data.</text>
</comment>
<protein>
    <submittedName>
        <fullName evidence="4">GNAT family N-acetyltransferase</fullName>
    </submittedName>
</protein>
<keyword evidence="2" id="KW-0012">Acyltransferase</keyword>
<evidence type="ECO:0000256" key="2">
    <source>
        <dbReference type="ARBA" id="ARBA00023315"/>
    </source>
</evidence>
<dbReference type="Proteomes" id="UP000607331">
    <property type="component" value="Unassembled WGS sequence"/>
</dbReference>